<sequence>MKGKKAIQSKFPTARIKKIMQEDEEIGKVAAGAPIVISRALELFLKDIILQTTTIAREQNTKKIQPYHLKRLANVNRTYDFLDDVLAKFVDPTGGVVSGGAGSGSGNATGAGAGGGTTAKGKSRAKPAELESDEEEEEEEDEDEGGSDEAGVGAAGTGSG</sequence>
<organism evidence="5 6">
    <name type="scientific">Filobasidium floriforme</name>
    <dbReference type="NCBI Taxonomy" id="5210"/>
    <lineage>
        <taxon>Eukaryota</taxon>
        <taxon>Fungi</taxon>
        <taxon>Dikarya</taxon>
        <taxon>Basidiomycota</taxon>
        <taxon>Agaricomycotina</taxon>
        <taxon>Tremellomycetes</taxon>
        <taxon>Filobasidiales</taxon>
        <taxon>Filobasidiaceae</taxon>
        <taxon>Filobasidium</taxon>
    </lineage>
</organism>
<proteinExistence type="predicted"/>
<feature type="compositionally biased region" description="Acidic residues" evidence="3">
    <location>
        <begin position="130"/>
        <end position="147"/>
    </location>
</feature>
<evidence type="ECO:0000259" key="4">
    <source>
        <dbReference type="Pfam" id="PF00808"/>
    </source>
</evidence>
<dbReference type="OrthoDB" id="653904at2759"/>
<dbReference type="EMBL" id="JABELV010000133">
    <property type="protein sequence ID" value="KAG7529859.1"/>
    <property type="molecule type" value="Genomic_DNA"/>
</dbReference>
<dbReference type="Gene3D" id="1.10.20.10">
    <property type="entry name" value="Histone, subunit A"/>
    <property type="match status" value="1"/>
</dbReference>
<dbReference type="GO" id="GO:0046982">
    <property type="term" value="F:protein heterodimerization activity"/>
    <property type="evidence" value="ECO:0007669"/>
    <property type="project" value="InterPro"/>
</dbReference>
<evidence type="ECO:0000313" key="5">
    <source>
        <dbReference type="EMBL" id="KAG7529859.1"/>
    </source>
</evidence>
<feature type="region of interest" description="Disordered" evidence="3">
    <location>
        <begin position="96"/>
        <end position="160"/>
    </location>
</feature>
<dbReference type="InterPro" id="IPR009072">
    <property type="entry name" value="Histone-fold"/>
</dbReference>
<dbReference type="Pfam" id="PF00808">
    <property type="entry name" value="CBFD_NFYB_HMF"/>
    <property type="match status" value="1"/>
</dbReference>
<evidence type="ECO:0000256" key="2">
    <source>
        <dbReference type="ARBA" id="ARBA00023242"/>
    </source>
</evidence>
<evidence type="ECO:0000256" key="3">
    <source>
        <dbReference type="SAM" id="MobiDB-lite"/>
    </source>
</evidence>
<comment type="caution">
    <text evidence="5">The sequence shown here is derived from an EMBL/GenBank/DDBJ whole genome shotgun (WGS) entry which is preliminary data.</text>
</comment>
<keyword evidence="2" id="KW-0539">Nucleus</keyword>
<evidence type="ECO:0000313" key="6">
    <source>
        <dbReference type="Proteomes" id="UP000812966"/>
    </source>
</evidence>
<gene>
    <name evidence="5" type="ORF">FFLO_05349</name>
</gene>
<dbReference type="PANTHER" id="PTHR10252">
    <property type="entry name" value="HISTONE-LIKE TRANSCRIPTION FACTOR CCAAT-RELATED"/>
    <property type="match status" value="1"/>
</dbReference>
<keyword evidence="6" id="KW-1185">Reference proteome</keyword>
<feature type="compositionally biased region" description="Gly residues" evidence="3">
    <location>
        <begin position="96"/>
        <end position="118"/>
    </location>
</feature>
<comment type="subcellular location">
    <subcellularLocation>
        <location evidence="1">Nucleus</location>
    </subcellularLocation>
</comment>
<accession>A0A8K0JHG9</accession>
<evidence type="ECO:0000256" key="1">
    <source>
        <dbReference type="ARBA" id="ARBA00004123"/>
    </source>
</evidence>
<dbReference type="InterPro" id="IPR050568">
    <property type="entry name" value="Transcr_DNA_Rep_Reg"/>
</dbReference>
<dbReference type="PANTHER" id="PTHR10252:SF5">
    <property type="entry name" value="DR1-ASSOCIATED COREPRESSOR"/>
    <property type="match status" value="1"/>
</dbReference>
<protein>
    <recommendedName>
        <fullName evidence="4">Transcription factor CBF/NF-Y/archaeal histone domain-containing protein</fullName>
    </recommendedName>
</protein>
<dbReference type="CDD" id="cd22906">
    <property type="entry name" value="HFD_DRAP1"/>
    <property type="match status" value="1"/>
</dbReference>
<dbReference type="GO" id="GO:0005634">
    <property type="term" value="C:nucleus"/>
    <property type="evidence" value="ECO:0007669"/>
    <property type="project" value="UniProtKB-SubCell"/>
</dbReference>
<dbReference type="AlphaFoldDB" id="A0A8K0JHG9"/>
<dbReference type="Proteomes" id="UP000812966">
    <property type="component" value="Unassembled WGS sequence"/>
</dbReference>
<dbReference type="GO" id="GO:0016251">
    <property type="term" value="F:RNA polymerase II general transcription initiation factor activity"/>
    <property type="evidence" value="ECO:0007669"/>
    <property type="project" value="TreeGrafter"/>
</dbReference>
<feature type="domain" description="Transcription factor CBF/NF-Y/archaeal histone" evidence="4">
    <location>
        <begin position="10"/>
        <end position="70"/>
    </location>
</feature>
<name>A0A8K0JHG9_9TREE</name>
<dbReference type="InterPro" id="IPR003958">
    <property type="entry name" value="CBFA_NFYB_domain"/>
</dbReference>
<dbReference type="GO" id="GO:0001046">
    <property type="term" value="F:core promoter sequence-specific DNA binding"/>
    <property type="evidence" value="ECO:0007669"/>
    <property type="project" value="TreeGrafter"/>
</dbReference>
<dbReference type="SUPFAM" id="SSF47113">
    <property type="entry name" value="Histone-fold"/>
    <property type="match status" value="1"/>
</dbReference>
<reference evidence="5" key="1">
    <citation type="submission" date="2020-04" db="EMBL/GenBank/DDBJ databases">
        <title>Analysis of mating type loci in Filobasidium floriforme.</title>
        <authorList>
            <person name="Nowrousian M."/>
        </authorList>
    </citation>
    <scope>NUCLEOTIDE SEQUENCE</scope>
    <source>
        <strain evidence="5">CBS 6242</strain>
    </source>
</reference>